<feature type="domain" description="Cyclic nucleotide-binding" evidence="1">
    <location>
        <begin position="11"/>
        <end position="114"/>
    </location>
</feature>
<dbReference type="Proteomes" id="UP000798808">
    <property type="component" value="Unassembled WGS sequence"/>
</dbReference>
<dbReference type="RefSeq" id="WP_155173387.1">
    <property type="nucleotide sequence ID" value="NZ_BAAAFL010000012.1"/>
</dbReference>
<dbReference type="PROSITE" id="PS50042">
    <property type="entry name" value="CNMP_BINDING_3"/>
    <property type="match status" value="1"/>
</dbReference>
<comment type="caution">
    <text evidence="2">The sequence shown here is derived from an EMBL/GenBank/DDBJ whole genome shotgun (WGS) entry which is preliminary data.</text>
</comment>
<dbReference type="Gene3D" id="2.60.120.10">
    <property type="entry name" value="Jelly Rolls"/>
    <property type="match status" value="1"/>
</dbReference>
<reference evidence="2 3" key="1">
    <citation type="submission" date="2019-02" db="EMBL/GenBank/DDBJ databases">
        <authorList>
            <person name="Goldberg S.R."/>
            <person name="Haltli B.A."/>
            <person name="Correa H."/>
            <person name="Russell K.G."/>
        </authorList>
    </citation>
    <scope>NUCLEOTIDE SEQUENCE [LARGE SCALE GENOMIC DNA]</scope>
    <source>
        <strain evidence="2 3">JCM 16186</strain>
    </source>
</reference>
<dbReference type="Pfam" id="PF00027">
    <property type="entry name" value="cNMP_binding"/>
    <property type="match status" value="1"/>
</dbReference>
<dbReference type="CDD" id="cd00038">
    <property type="entry name" value="CAP_ED"/>
    <property type="match status" value="1"/>
</dbReference>
<accession>A0ABW9RR12</accession>
<organism evidence="2 3">
    <name type="scientific">Fulvivirga kasyanovii</name>
    <dbReference type="NCBI Taxonomy" id="396812"/>
    <lineage>
        <taxon>Bacteria</taxon>
        <taxon>Pseudomonadati</taxon>
        <taxon>Bacteroidota</taxon>
        <taxon>Cytophagia</taxon>
        <taxon>Cytophagales</taxon>
        <taxon>Fulvivirgaceae</taxon>
        <taxon>Fulvivirga</taxon>
    </lineage>
</organism>
<protein>
    <submittedName>
        <fullName evidence="2">Crp/Fnr family transcriptional regulator</fullName>
    </submittedName>
</protein>
<evidence type="ECO:0000313" key="3">
    <source>
        <dbReference type="Proteomes" id="UP000798808"/>
    </source>
</evidence>
<evidence type="ECO:0000313" key="2">
    <source>
        <dbReference type="EMBL" id="MTI26376.1"/>
    </source>
</evidence>
<dbReference type="InterPro" id="IPR014710">
    <property type="entry name" value="RmlC-like_jellyroll"/>
</dbReference>
<gene>
    <name evidence="2" type="ORF">E1163_15570</name>
</gene>
<dbReference type="EMBL" id="SMLW01000578">
    <property type="protein sequence ID" value="MTI26376.1"/>
    <property type="molecule type" value="Genomic_DNA"/>
</dbReference>
<dbReference type="InterPro" id="IPR000595">
    <property type="entry name" value="cNMP-bd_dom"/>
</dbReference>
<sequence length="195" mass="22781">MKELLLQTIRALTELPQEQEEKLLAIARNSSVARGEHFIREGQTPRQFGFIGKGLFRYYYVDDNGNEFTKGFFPEGRFLSSYSAMTLNRPSYFNIEALEPSEIITFDYQQWQDLSAGHPCWNTFLVAILEKAFIKKENREREFLLLDAEARYRSFLKEYPDLSHRVRQHMIASYLGITPVALSRVRRKMGMAHAT</sequence>
<evidence type="ECO:0000259" key="1">
    <source>
        <dbReference type="PROSITE" id="PS50042"/>
    </source>
</evidence>
<name>A0ABW9RR12_9BACT</name>
<keyword evidence="3" id="KW-1185">Reference proteome</keyword>
<proteinExistence type="predicted"/>
<dbReference type="InterPro" id="IPR018490">
    <property type="entry name" value="cNMP-bd_dom_sf"/>
</dbReference>
<dbReference type="SUPFAM" id="SSF51206">
    <property type="entry name" value="cAMP-binding domain-like"/>
    <property type="match status" value="1"/>
</dbReference>